<sequence length="273" mass="30623">MSTSMEPIVTMKYGTGRWLQKAAKVELVEYQALLCMERVDMIFTNTWASSYLPQQSKTKRFSQLLFLVHLTWPDVVGTDDVLTLSPIQLKESGLFWLSENEPCSLKALIPFGASRIAERRGNRERRIADTQPGSIGGFEPLSGLAGAYLFRNPGQFHVRTLGTTAFFGACEESSTNKIKSARRTAVACPKSIHWINGHIVGLDRVGLILLCFNSTSKDLQFIRHYKAQPDPMLATSYMDRIRAGWCDNCLSFPSWSPSTTLMEIEVEAYPGEQ</sequence>
<reference evidence="2" key="1">
    <citation type="submission" date="2008-07" db="EMBL/GenBank/DDBJ databases">
        <title>Annotation of Ajellomyces capsulatus strain H88.</title>
        <authorList>
            <person name="Champion M."/>
            <person name="Cuomo C."/>
            <person name="Ma L.-J."/>
            <person name="Henn M.R."/>
            <person name="Sil A."/>
            <person name="Goldman B."/>
            <person name="Young S.K."/>
            <person name="Kodira C.D."/>
            <person name="Zeng Q."/>
            <person name="Koehrsen M."/>
            <person name="Alvarado L."/>
            <person name="Berlin A."/>
            <person name="Borenstein D."/>
            <person name="Chen Z."/>
            <person name="Engels R."/>
            <person name="Freedman E."/>
            <person name="Gellesch M."/>
            <person name="Goldberg J."/>
            <person name="Griggs A."/>
            <person name="Gujja S."/>
            <person name="Heiman D."/>
            <person name="Hepburn T."/>
            <person name="Howarth C."/>
            <person name="Jen D."/>
            <person name="Larson L."/>
            <person name="Lewis B."/>
            <person name="Mehta T."/>
            <person name="Park D."/>
            <person name="Pearson M."/>
            <person name="Roberts A."/>
            <person name="Saif S."/>
            <person name="Shea T."/>
            <person name="Shenoy N."/>
            <person name="Sisk P."/>
            <person name="Stolte C."/>
            <person name="Sykes S."/>
            <person name="Walk T."/>
            <person name="White J."/>
            <person name="Yandava C."/>
            <person name="Klein B."/>
            <person name="McEwen J.G."/>
            <person name="Puccia R."/>
            <person name="Goldman G.H."/>
            <person name="Felipe M.S."/>
            <person name="Nino-Vega G."/>
            <person name="San-Blas G."/>
            <person name="Taylor J."/>
            <person name="Mendoza L."/>
            <person name="Galagan J."/>
            <person name="Nusbaum C."/>
            <person name="Birren B."/>
        </authorList>
    </citation>
    <scope>NUCLEOTIDE SEQUENCE [LARGE SCALE GENOMIC DNA]</scope>
    <source>
        <strain evidence="2">H88</strain>
    </source>
</reference>
<evidence type="ECO:0000313" key="1">
    <source>
        <dbReference type="EMBL" id="EGC41583.1"/>
    </source>
</evidence>
<accession>F0U7A9</accession>
<protein>
    <submittedName>
        <fullName evidence="1">Predicted protein</fullName>
    </submittedName>
</protein>
<dbReference type="AlphaFoldDB" id="F0U7A9"/>
<proteinExistence type="predicted"/>
<dbReference type="Proteomes" id="UP000008142">
    <property type="component" value="Unassembled WGS sequence"/>
</dbReference>
<dbReference type="EMBL" id="DS990636">
    <property type="protein sequence ID" value="EGC41583.1"/>
    <property type="molecule type" value="Genomic_DNA"/>
</dbReference>
<name>F0U7A9_AJEC8</name>
<evidence type="ECO:0000313" key="2">
    <source>
        <dbReference type="Proteomes" id="UP000008142"/>
    </source>
</evidence>
<gene>
    <name evidence="1" type="ORF">HCEG_00945</name>
</gene>
<organism evidence="2">
    <name type="scientific">Ajellomyces capsulatus (strain H88)</name>
    <name type="common">Darling's disease fungus</name>
    <name type="synonym">Histoplasma capsulatum</name>
    <dbReference type="NCBI Taxonomy" id="544711"/>
    <lineage>
        <taxon>Eukaryota</taxon>
        <taxon>Fungi</taxon>
        <taxon>Dikarya</taxon>
        <taxon>Ascomycota</taxon>
        <taxon>Pezizomycotina</taxon>
        <taxon>Eurotiomycetes</taxon>
        <taxon>Eurotiomycetidae</taxon>
        <taxon>Onygenales</taxon>
        <taxon>Ajellomycetaceae</taxon>
        <taxon>Histoplasma</taxon>
    </lineage>
</organism>
<dbReference type="OrthoDB" id="10514595at2759"/>
<dbReference type="HOGENOM" id="CLU_1019283_0_0_1"/>